<evidence type="ECO:0000313" key="3">
    <source>
        <dbReference type="EMBL" id="KKQ46946.1"/>
    </source>
</evidence>
<gene>
    <name evidence="3" type="ORF">US65_C0022G0011</name>
</gene>
<keyword evidence="2" id="KW-0812">Transmembrane</keyword>
<sequence length="430" mass="48081">MPKNLLQDIVKVKHSLNGGMRETQMSQKENRPDSAEQDRDRFVRSSGRPRYMLWFVAVISVVFLFFALSHLFLNVVVTINPKVENVVLDENLSASKNGDINALSFDLIIISGEESEIVQTTETKNVSERARGVVSIYNAFSSAPQRLDIDTRLEGSNGKIYKTQKQVIVPGMKGNIPGSVEVGIYGKEAGEEYNSGPLDFTIFGFKGTPKYSKFYARSKGEITGGSNGKTPVVSDAQKLVATNDLKKILQTELFKKAMDQIPKGFILFKDAALLKVDDSNINIVSSNDNTFSMKLKGTLYGFLFNIDKLTKKIAENNISEYDDSDVYLANIQDLVFSLPSEQASLSNKDGVSLEDIKNINFNLKGTTKIIWKLDETQLKTDFLGKSKKDFYQILLQYPNIDSADLVISPFWKTSLPDKTKNIKVIVNYPK</sequence>
<protein>
    <recommendedName>
        <fullName evidence="5">Baseplate protein J-like domain-containing protein</fullName>
    </recommendedName>
</protein>
<name>A0A0G0L2N1_9BACT</name>
<proteinExistence type="predicted"/>
<evidence type="ECO:0000256" key="1">
    <source>
        <dbReference type="SAM" id="MobiDB-lite"/>
    </source>
</evidence>
<evidence type="ECO:0000313" key="4">
    <source>
        <dbReference type="Proteomes" id="UP000034430"/>
    </source>
</evidence>
<reference evidence="3 4" key="1">
    <citation type="journal article" date="2015" name="Nature">
        <title>rRNA introns, odd ribosomes, and small enigmatic genomes across a large radiation of phyla.</title>
        <authorList>
            <person name="Brown C.T."/>
            <person name="Hug L.A."/>
            <person name="Thomas B.C."/>
            <person name="Sharon I."/>
            <person name="Castelle C.J."/>
            <person name="Singh A."/>
            <person name="Wilkins M.J."/>
            <person name="Williams K.H."/>
            <person name="Banfield J.F."/>
        </authorList>
    </citation>
    <scope>NUCLEOTIDE SEQUENCE [LARGE SCALE GENOMIC DNA]</scope>
</reference>
<dbReference type="AlphaFoldDB" id="A0A0G0L2N1"/>
<dbReference type="EMBL" id="LBTU01000022">
    <property type="protein sequence ID" value="KKQ46946.1"/>
    <property type="molecule type" value="Genomic_DNA"/>
</dbReference>
<evidence type="ECO:0000256" key="2">
    <source>
        <dbReference type="SAM" id="Phobius"/>
    </source>
</evidence>
<feature type="compositionally biased region" description="Basic and acidic residues" evidence="1">
    <location>
        <begin position="28"/>
        <end position="40"/>
    </location>
</feature>
<keyword evidence="2" id="KW-0472">Membrane</keyword>
<feature type="transmembrane region" description="Helical" evidence="2">
    <location>
        <begin position="51"/>
        <end position="73"/>
    </location>
</feature>
<feature type="region of interest" description="Disordered" evidence="1">
    <location>
        <begin position="20"/>
        <end position="40"/>
    </location>
</feature>
<comment type="caution">
    <text evidence="3">The sequence shown here is derived from an EMBL/GenBank/DDBJ whole genome shotgun (WGS) entry which is preliminary data.</text>
</comment>
<accession>A0A0G0L2N1</accession>
<dbReference type="Proteomes" id="UP000034430">
    <property type="component" value="Unassembled WGS sequence"/>
</dbReference>
<organism evidence="3 4">
    <name type="scientific">Candidatus Yanofskybacteria bacterium GW2011_GWC2_37_9</name>
    <dbReference type="NCBI Taxonomy" id="1619028"/>
    <lineage>
        <taxon>Bacteria</taxon>
        <taxon>Candidatus Yanofskyibacteriota</taxon>
    </lineage>
</organism>
<evidence type="ECO:0008006" key="5">
    <source>
        <dbReference type="Google" id="ProtNLM"/>
    </source>
</evidence>
<keyword evidence="2" id="KW-1133">Transmembrane helix</keyword>